<sequence length="1747" mass="199908">MGLRFLTSKQVLEFLPLNTWTEVHLLSSDSKNVYLVTTKNKIEKRTKDMELISLQSTSYHKVTQFKLLETVAVEIEGKWYRGKLISFNEYKTDNTRIELIDYGSFYDTKLENLFVLPYFFMYEPLALPVTFKDDFIPKKTTFSVKPLLSESNLYEGAVLVQVNCNDTKLENGVNEKQISKILSESKTDINSANGQQIISVPNMTNGYDKNDLRINSANDSKTICVQNNITNGHDNNESSLYLSSSSRKGSFFSEEKLVKKINVPFKNEDYCILTYFEDFTCLYVGKAIKRGDNGSYDFADGVILTKTARSTDKIIKDHPVVGDTVKVFSPHFGDLFRAIILKNNSNSYDVFYMDFGNVETVPSNVIYELADELKKPGIAVKIGLSDLKNHEVTKQIKSIFQEFCDEGKPFMIEFDETSKNCLENVKLKDIENGSYINSKYLMKYTSGDVQSELTTVQIEKNTSIIHNNTNRLGDLKNNDIVFLKHFEDMENIYIVKDVHLLNNVLVKCNHDKTVICKKDLNVGDIVKIVREKAQYRAKIKNVDGNEIYVQNIDFGYCEFVHSNSVCELSDELIKIPGLAIKIGIKVPFVKKIRDLDNFITNIEKVPLYIEFDERNSSRYQESTLRRKDNSLNIFEEFLKLNKSQLISNEILNNGEQNDALIKSNESLINDFQSIILKSGDYCLVSYFKDFKTIYLCKAIKDCEDDTYKMHNLPIILKTMDSEDRNAKTNLVIGDIVKVFSHSFQDLFRAKIIKIDNEDFYVSYIDFGNTELVHLADIFELSDELKKETILPTPVSIEVPPNSEITDEIQKFFTKLIDNSVVLCLESKKQNIDGSENVILKELKSGSLVNTEVLKLLPSEKIPNKNCENSTLTLVEDVKCTYIAKAHDLENDKILKETVDSSTEHKQSPIVIDSKIMLEPLKNGEVVHLRYFHDSSSVFVSRGSNENLKLFTDVTERTAMDKSKKKKLDIEVGDIVKAIFENAMYRAKILKKVDNNQFYIYFIDFGNEETVYADDIFELPEELKKIPDLCVKIGIKGSPNVEKSLDIVSNYLGELEEQDLYIEYDEENPNGLKEAKLKKKTNNCDVFDQFYNILNNPIGIKEESIQKPQNTIEDETVLISSPELEVISNIDFRTGDTVFCTHFEDFNHLYLCKGSKNNTIPDNYSVITNSKKTNDIIVKKYPKYKDIVRVNFEEKMFRAEVLTKCGEKYSVFLIDIGKNIDVLGYNIYELPNSLKNIPGLALKVGLKGTKGLKITTTVNDYFYNLWQNDPVPLILRYDESNFNYLNEVSLVKQSNGQDIVEDLVKMYSTSDNMSNKPKLATSNSQGTKSNGSNINNWQSGDHVEFVFGTNVDNIFVRKIKLYEEFKNVLDQLKGENSENYKPIASKSNDIVAVYSTKNNGGIYRARVLPGCDNTSMVKCSLIDIGQIDMIPSKKLFSLPHYASLNKVPTMIRKVSLAGLHKILNSNIAPYLSSLKGKTFVMEYDKKAEQRHIQDVILKELRSNVSLNDEIQKLFSNEPSPRELISQQRRLERKIIMPETKESPLEKPSHPIKSGSSILITHFENFNSIFIRDASYEFIENFNTFNKQMLKYYRCANNNTTKEMLKIGDKVCVKSLLNVIMYCRACITSIIDSKYNVFYLDYGNTEIVNAEDIMDLPKELEKFPNFAIKVQLQNMPPLNTKNEIQVIENHLKKKFITPNAALSIEFNELNPKGLDDVVLRTVYYKKDIVEDINDLLNAPPLNIKTTGTN</sequence>
<evidence type="ECO:0000259" key="2">
    <source>
        <dbReference type="PROSITE" id="PS50304"/>
    </source>
</evidence>
<feature type="domain" description="Tudor" evidence="2">
    <location>
        <begin position="729"/>
        <end position="787"/>
    </location>
</feature>
<dbReference type="PANTHER" id="PTHR22948:SF76">
    <property type="entry name" value="FI20010P1-RELATED"/>
    <property type="match status" value="1"/>
</dbReference>
<dbReference type="Proteomes" id="UP001160148">
    <property type="component" value="Unassembled WGS sequence"/>
</dbReference>
<name>A0AAV0XFC5_9HEMI</name>
<protein>
    <recommendedName>
        <fullName evidence="2">Tudor domain-containing protein</fullName>
    </recommendedName>
</protein>
<evidence type="ECO:0000256" key="1">
    <source>
        <dbReference type="SAM" id="MobiDB-lite"/>
    </source>
</evidence>
<proteinExistence type="predicted"/>
<organism evidence="3 4">
    <name type="scientific">Macrosiphum euphorbiae</name>
    <name type="common">potato aphid</name>
    <dbReference type="NCBI Taxonomy" id="13131"/>
    <lineage>
        <taxon>Eukaryota</taxon>
        <taxon>Metazoa</taxon>
        <taxon>Ecdysozoa</taxon>
        <taxon>Arthropoda</taxon>
        <taxon>Hexapoda</taxon>
        <taxon>Insecta</taxon>
        <taxon>Pterygota</taxon>
        <taxon>Neoptera</taxon>
        <taxon>Paraneoptera</taxon>
        <taxon>Hemiptera</taxon>
        <taxon>Sternorrhyncha</taxon>
        <taxon>Aphidomorpha</taxon>
        <taxon>Aphidoidea</taxon>
        <taxon>Aphididae</taxon>
        <taxon>Macrosiphini</taxon>
        <taxon>Macrosiphum</taxon>
    </lineage>
</organism>
<comment type="caution">
    <text evidence="3">The sequence shown here is derived from an EMBL/GenBank/DDBJ whole genome shotgun (WGS) entry which is preliminary data.</text>
</comment>
<feature type="domain" description="Tudor" evidence="2">
    <location>
        <begin position="968"/>
        <end position="1025"/>
    </location>
</feature>
<gene>
    <name evidence="3" type="ORF">MEUPH1_LOCUS20976</name>
</gene>
<reference evidence="3 4" key="1">
    <citation type="submission" date="2023-01" db="EMBL/GenBank/DDBJ databases">
        <authorList>
            <person name="Whitehead M."/>
        </authorList>
    </citation>
    <scope>NUCLEOTIDE SEQUENCE [LARGE SCALE GENOMIC DNA]</scope>
</reference>
<evidence type="ECO:0000313" key="3">
    <source>
        <dbReference type="EMBL" id="CAI6366384.1"/>
    </source>
</evidence>
<feature type="domain" description="Tudor" evidence="2">
    <location>
        <begin position="318"/>
        <end position="376"/>
    </location>
</feature>
<dbReference type="SUPFAM" id="SSF63748">
    <property type="entry name" value="Tudor/PWWP/MBT"/>
    <property type="match status" value="8"/>
</dbReference>
<dbReference type="InterPro" id="IPR050621">
    <property type="entry name" value="Tudor_domain_containing"/>
</dbReference>
<feature type="domain" description="Tudor" evidence="2">
    <location>
        <begin position="1603"/>
        <end position="1661"/>
    </location>
</feature>
<dbReference type="Gene3D" id="2.30.30.140">
    <property type="match status" value="7"/>
</dbReference>
<dbReference type="InterPro" id="IPR002999">
    <property type="entry name" value="Tudor"/>
</dbReference>
<dbReference type="PANTHER" id="PTHR22948">
    <property type="entry name" value="TUDOR DOMAIN CONTAINING PROTEIN"/>
    <property type="match status" value="1"/>
</dbReference>
<dbReference type="InterPro" id="IPR035437">
    <property type="entry name" value="SNase_OB-fold_sf"/>
</dbReference>
<dbReference type="Gene3D" id="2.40.50.90">
    <property type="match status" value="1"/>
</dbReference>
<dbReference type="SMART" id="SM00333">
    <property type="entry name" value="TUDOR"/>
    <property type="match status" value="8"/>
</dbReference>
<dbReference type="Pfam" id="PF00567">
    <property type="entry name" value="TUDOR"/>
    <property type="match status" value="8"/>
</dbReference>
<dbReference type="CDD" id="cd20379">
    <property type="entry name" value="Tudor_dTUD-like"/>
    <property type="match status" value="3"/>
</dbReference>
<dbReference type="PROSITE" id="PS50304">
    <property type="entry name" value="TUDOR"/>
    <property type="match status" value="4"/>
</dbReference>
<accession>A0AAV0XFC5</accession>
<dbReference type="EMBL" id="CARXXK010000004">
    <property type="protein sequence ID" value="CAI6366384.1"/>
    <property type="molecule type" value="Genomic_DNA"/>
</dbReference>
<dbReference type="GO" id="GO:0005737">
    <property type="term" value="C:cytoplasm"/>
    <property type="evidence" value="ECO:0007669"/>
    <property type="project" value="UniProtKB-ARBA"/>
</dbReference>
<evidence type="ECO:0000313" key="4">
    <source>
        <dbReference type="Proteomes" id="UP001160148"/>
    </source>
</evidence>
<feature type="region of interest" description="Disordered" evidence="1">
    <location>
        <begin position="1310"/>
        <end position="1334"/>
    </location>
</feature>
<keyword evidence="4" id="KW-1185">Reference proteome</keyword>